<feature type="domain" description="ABM" evidence="1">
    <location>
        <begin position="5"/>
        <end position="93"/>
    </location>
</feature>
<evidence type="ECO:0000259" key="1">
    <source>
        <dbReference type="PROSITE" id="PS51725"/>
    </source>
</evidence>
<evidence type="ECO:0000313" key="2">
    <source>
        <dbReference type="EMBL" id="OCX21449.1"/>
    </source>
</evidence>
<dbReference type="InterPro" id="IPR007138">
    <property type="entry name" value="ABM_dom"/>
</dbReference>
<dbReference type="Proteomes" id="UP000094412">
    <property type="component" value="Unassembled WGS sequence"/>
</dbReference>
<gene>
    <name evidence="2" type="ORF">QV13_07265</name>
</gene>
<dbReference type="PROSITE" id="PS51725">
    <property type="entry name" value="ABM"/>
    <property type="match status" value="1"/>
</dbReference>
<organism evidence="2 3">
    <name type="scientific">Mesorhizobium hungaricum</name>
    <dbReference type="NCBI Taxonomy" id="1566387"/>
    <lineage>
        <taxon>Bacteria</taxon>
        <taxon>Pseudomonadati</taxon>
        <taxon>Pseudomonadota</taxon>
        <taxon>Alphaproteobacteria</taxon>
        <taxon>Hyphomicrobiales</taxon>
        <taxon>Phyllobacteriaceae</taxon>
        <taxon>Mesorhizobium</taxon>
    </lineage>
</organism>
<reference evidence="2 3" key="1">
    <citation type="submission" date="2016-08" db="EMBL/GenBank/DDBJ databases">
        <title>Whole genome sequence of Mesorhizobium sp. strain UASWS1009 isolated from industrial sewage.</title>
        <authorList>
            <person name="Crovadore J."/>
            <person name="Calmin G."/>
            <person name="Chablais R."/>
            <person name="Cochard B."/>
            <person name="Lefort F."/>
        </authorList>
    </citation>
    <scope>NUCLEOTIDE SEQUENCE [LARGE SCALE GENOMIC DNA]</scope>
    <source>
        <strain evidence="2 3">UASWS1009</strain>
    </source>
</reference>
<name>A0A1C2E377_9HYPH</name>
<dbReference type="PANTHER" id="PTHR33336">
    <property type="entry name" value="QUINOL MONOOXYGENASE YGIN-RELATED"/>
    <property type="match status" value="1"/>
</dbReference>
<dbReference type="InterPro" id="IPR011008">
    <property type="entry name" value="Dimeric_a/b-barrel"/>
</dbReference>
<dbReference type="RefSeq" id="WP_065997157.1">
    <property type="nucleotide sequence ID" value="NZ_MDEO01000028.1"/>
</dbReference>
<evidence type="ECO:0000313" key="3">
    <source>
        <dbReference type="Proteomes" id="UP000094412"/>
    </source>
</evidence>
<proteinExistence type="predicted"/>
<dbReference type="InterPro" id="IPR050744">
    <property type="entry name" value="AI-2_Isomerase_LsrG"/>
</dbReference>
<dbReference type="AlphaFoldDB" id="A0A1C2E377"/>
<comment type="caution">
    <text evidence="2">The sequence shown here is derived from an EMBL/GenBank/DDBJ whole genome shotgun (WGS) entry which is preliminary data.</text>
</comment>
<dbReference type="STRING" id="1566387.QV13_07265"/>
<keyword evidence="2" id="KW-0503">Monooxygenase</keyword>
<accession>A0A1C2E377</accession>
<dbReference type="PANTHER" id="PTHR33336:SF15">
    <property type="entry name" value="ABM DOMAIN-CONTAINING PROTEIN"/>
    <property type="match status" value="1"/>
</dbReference>
<dbReference type="Gene3D" id="3.30.70.100">
    <property type="match status" value="1"/>
</dbReference>
<dbReference type="SUPFAM" id="SSF54909">
    <property type="entry name" value="Dimeric alpha+beta barrel"/>
    <property type="match status" value="1"/>
</dbReference>
<dbReference type="Pfam" id="PF03992">
    <property type="entry name" value="ABM"/>
    <property type="match status" value="1"/>
</dbReference>
<dbReference type="EMBL" id="MDEO01000028">
    <property type="protein sequence ID" value="OCX21449.1"/>
    <property type="molecule type" value="Genomic_DNA"/>
</dbReference>
<keyword evidence="2" id="KW-0560">Oxidoreductase</keyword>
<dbReference type="OrthoDB" id="287932at2"/>
<keyword evidence="3" id="KW-1185">Reference proteome</keyword>
<sequence length="97" mass="10992">MKEKLVVVALVNANKGSEDLLRQGLMTLVEAAPKEPGYVQYDLHESIDNPGQFLFYEIWEDEDALNVHNNTDAMKAFGAKAGQWIQSVTLTKYKRLH</sequence>
<protein>
    <submittedName>
        <fullName evidence="2">Antibiotic biosynthesis monooxygenase</fullName>
    </submittedName>
</protein>
<dbReference type="GO" id="GO:0004497">
    <property type="term" value="F:monooxygenase activity"/>
    <property type="evidence" value="ECO:0007669"/>
    <property type="project" value="UniProtKB-KW"/>
</dbReference>